<feature type="compositionally biased region" description="Low complexity" evidence="1">
    <location>
        <begin position="231"/>
        <end position="242"/>
    </location>
</feature>
<gene>
    <name evidence="2" type="ORF">Tco_0769857</name>
</gene>
<feature type="region of interest" description="Disordered" evidence="1">
    <location>
        <begin position="51"/>
        <end position="101"/>
    </location>
</feature>
<evidence type="ECO:0000313" key="3">
    <source>
        <dbReference type="Proteomes" id="UP001151760"/>
    </source>
</evidence>
<evidence type="ECO:0000256" key="1">
    <source>
        <dbReference type="SAM" id="MobiDB-lite"/>
    </source>
</evidence>
<feature type="compositionally biased region" description="Polar residues" evidence="1">
    <location>
        <begin position="1"/>
        <end position="15"/>
    </location>
</feature>
<feature type="region of interest" description="Disordered" evidence="1">
    <location>
        <begin position="1"/>
        <end position="24"/>
    </location>
</feature>
<accession>A0ABQ4ZCF4</accession>
<reference evidence="2" key="1">
    <citation type="journal article" date="2022" name="Int. J. Mol. Sci.">
        <title>Draft Genome of Tanacetum Coccineum: Genomic Comparison of Closely Related Tanacetum-Family Plants.</title>
        <authorList>
            <person name="Yamashiro T."/>
            <person name="Shiraishi A."/>
            <person name="Nakayama K."/>
            <person name="Satake H."/>
        </authorList>
    </citation>
    <scope>NUCLEOTIDE SEQUENCE</scope>
</reference>
<dbReference type="Proteomes" id="UP001151760">
    <property type="component" value="Unassembled WGS sequence"/>
</dbReference>
<evidence type="ECO:0000313" key="2">
    <source>
        <dbReference type="EMBL" id="GJS87221.1"/>
    </source>
</evidence>
<dbReference type="EMBL" id="BQNB010011180">
    <property type="protein sequence ID" value="GJS87221.1"/>
    <property type="molecule type" value="Genomic_DNA"/>
</dbReference>
<feature type="region of interest" description="Disordered" evidence="1">
    <location>
        <begin position="227"/>
        <end position="248"/>
    </location>
</feature>
<organism evidence="2 3">
    <name type="scientific">Tanacetum coccineum</name>
    <dbReference type="NCBI Taxonomy" id="301880"/>
    <lineage>
        <taxon>Eukaryota</taxon>
        <taxon>Viridiplantae</taxon>
        <taxon>Streptophyta</taxon>
        <taxon>Embryophyta</taxon>
        <taxon>Tracheophyta</taxon>
        <taxon>Spermatophyta</taxon>
        <taxon>Magnoliopsida</taxon>
        <taxon>eudicotyledons</taxon>
        <taxon>Gunneridae</taxon>
        <taxon>Pentapetalae</taxon>
        <taxon>asterids</taxon>
        <taxon>campanulids</taxon>
        <taxon>Asterales</taxon>
        <taxon>Asteraceae</taxon>
        <taxon>Asteroideae</taxon>
        <taxon>Anthemideae</taxon>
        <taxon>Anthemidinae</taxon>
        <taxon>Tanacetum</taxon>
    </lineage>
</organism>
<sequence>MVRDTPSPTDAQTCAKTDKMNSEGDTKFLNISEEQGEDVANKVDLEEKTVEIDKGQDGSDPGKTPESQPLLERVLMVEDQARPNPRQSHVSHAGPDPEPMHDDFVAIVYPQVHEKYEPRNANLETKVESMVTVPIHQASSSVPPLSTPVIDLSPPKPVDLSEAEMKEILHQRMFESGLYQLQPEYVALYEALEASIDRDNRETSSLKKLLSLPQAQMSSAWITTNIRDAPSSSSKQKTTSQSEQPIEDVPIPDDVHILDSEDIGVASLLKIKTRHDWLKPVPEEDRTKIPEPDWTIRKSKLCKADLEGLAYKVVRPFHSNIISLQFQMEECHLLLIGQIDLVNPEGHQVVPDMSKPLPLGGPPGQVTIQPQFIFNKDLEYLVLGSKERKSALSISKLKETNYPDFRLEELIPLWIKSECEYDVSATYGISRGWFKRKEFYITRHSTHSNRRAVRSHMKILCVVSLKTYSRYGYTYLKEIVLRRANYNEYKISESDFKNLHPNDFKDMYMLHLQGKLNHLSGSNKVNLFNAVNLWIRNIVIKKHVEDLQL</sequence>
<name>A0ABQ4ZCF4_9ASTR</name>
<comment type="caution">
    <text evidence="2">The sequence shown here is derived from an EMBL/GenBank/DDBJ whole genome shotgun (WGS) entry which is preliminary data.</text>
</comment>
<keyword evidence="3" id="KW-1185">Reference proteome</keyword>
<proteinExistence type="predicted"/>
<reference evidence="2" key="2">
    <citation type="submission" date="2022-01" db="EMBL/GenBank/DDBJ databases">
        <authorList>
            <person name="Yamashiro T."/>
            <person name="Shiraishi A."/>
            <person name="Satake H."/>
            <person name="Nakayama K."/>
        </authorList>
    </citation>
    <scope>NUCLEOTIDE SEQUENCE</scope>
</reference>
<protein>
    <submittedName>
        <fullName evidence="2">Uncharacterized protein</fullName>
    </submittedName>
</protein>